<feature type="domain" description="J" evidence="1">
    <location>
        <begin position="130"/>
        <end position="187"/>
    </location>
</feature>
<accession>A0A5M6IU20</accession>
<dbReference type="InterPro" id="IPR036869">
    <property type="entry name" value="J_dom_sf"/>
</dbReference>
<name>A0A5M6IU20_9PROT</name>
<dbReference type="PROSITE" id="PS50076">
    <property type="entry name" value="DNAJ_2"/>
    <property type="match status" value="1"/>
</dbReference>
<dbReference type="AlphaFoldDB" id="A0A5M6IU20"/>
<dbReference type="RefSeq" id="WP_150041541.1">
    <property type="nucleotide sequence ID" value="NZ_OW485601.1"/>
</dbReference>
<dbReference type="Proteomes" id="UP000325255">
    <property type="component" value="Unassembled WGS sequence"/>
</dbReference>
<dbReference type="OrthoDB" id="9786294at2"/>
<dbReference type="SMART" id="SM00271">
    <property type="entry name" value="DnaJ"/>
    <property type="match status" value="1"/>
</dbReference>
<evidence type="ECO:0000313" key="3">
    <source>
        <dbReference type="Proteomes" id="UP000325255"/>
    </source>
</evidence>
<reference evidence="2 3" key="1">
    <citation type="submission" date="2019-09" db="EMBL/GenBank/DDBJ databases">
        <title>Genome sequence of Rhodovastum atsumiense, a diverse member of the Acetobacteraceae family of non-sulfur purple photosynthetic bacteria.</title>
        <authorList>
            <person name="Meyer T."/>
            <person name="Kyndt J."/>
        </authorList>
    </citation>
    <scope>NUCLEOTIDE SEQUENCE [LARGE SCALE GENOMIC DNA]</scope>
    <source>
        <strain evidence="2 3">DSM 21279</strain>
    </source>
</reference>
<keyword evidence="3" id="KW-1185">Reference proteome</keyword>
<comment type="caution">
    <text evidence="2">The sequence shown here is derived from an EMBL/GenBank/DDBJ whole genome shotgun (WGS) entry which is preliminary data.</text>
</comment>
<evidence type="ECO:0000259" key="1">
    <source>
        <dbReference type="PROSITE" id="PS50076"/>
    </source>
</evidence>
<organism evidence="2 3">
    <name type="scientific">Rhodovastum atsumiense</name>
    <dbReference type="NCBI Taxonomy" id="504468"/>
    <lineage>
        <taxon>Bacteria</taxon>
        <taxon>Pseudomonadati</taxon>
        <taxon>Pseudomonadota</taxon>
        <taxon>Alphaproteobacteria</taxon>
        <taxon>Acetobacterales</taxon>
        <taxon>Acetobacteraceae</taxon>
        <taxon>Rhodovastum</taxon>
    </lineage>
</organism>
<dbReference type="CDD" id="cd06257">
    <property type="entry name" value="DnaJ"/>
    <property type="match status" value="1"/>
</dbReference>
<dbReference type="EMBL" id="VWPK01000021">
    <property type="protein sequence ID" value="KAA5611347.1"/>
    <property type="molecule type" value="Genomic_DNA"/>
</dbReference>
<gene>
    <name evidence="2" type="ORF">F1189_14495</name>
</gene>
<protein>
    <submittedName>
        <fullName evidence="2">J domain-containing protein</fullName>
    </submittedName>
</protein>
<dbReference type="Pfam" id="PF00226">
    <property type="entry name" value="DnaJ"/>
    <property type="match status" value="1"/>
</dbReference>
<proteinExistence type="predicted"/>
<dbReference type="SUPFAM" id="SSF46565">
    <property type="entry name" value="Chaperone J-domain"/>
    <property type="match status" value="1"/>
</dbReference>
<dbReference type="Gene3D" id="1.10.287.110">
    <property type="entry name" value="DnaJ domain"/>
    <property type="match status" value="1"/>
</dbReference>
<dbReference type="InterPro" id="IPR001623">
    <property type="entry name" value="DnaJ_domain"/>
</dbReference>
<evidence type="ECO:0000313" key="2">
    <source>
        <dbReference type="EMBL" id="KAA5611347.1"/>
    </source>
</evidence>
<sequence length="196" mass="21957">MTRRTSRPRAYAPDPRAPGRHCDMPGCGGFGEYRAPKSRSQLNDYWWFCLEHVRAYNASWDFYKGMSPGEIEAQLRADTSWQRPSWPLGHIGAQRIEEALARDPLHLLDAARLRAGAASRHDEPPAEMREPLATLGLTWPVTLAEVKARWKELAKRHHPDANNGDRASEERLKCINLAYAALRGHLAGGQRVAAAG</sequence>